<evidence type="ECO:0008006" key="3">
    <source>
        <dbReference type="Google" id="ProtNLM"/>
    </source>
</evidence>
<dbReference type="Gene3D" id="2.30.320.10">
    <property type="entry name" value="YwqG-like"/>
    <property type="match status" value="1"/>
</dbReference>
<gene>
    <name evidence="1" type="ORF">SAMN05192543_103373</name>
</gene>
<dbReference type="STRING" id="420953.SAMN05192543_103373"/>
<evidence type="ECO:0000313" key="2">
    <source>
        <dbReference type="Proteomes" id="UP000199548"/>
    </source>
</evidence>
<protein>
    <recommendedName>
        <fullName evidence="3">DUF1963 domain-containing protein</fullName>
    </recommendedName>
</protein>
<name>A0A1I3IQK8_9BURK</name>
<sequence>MISHYPQFRNGAARGLVHKLGGLPWGFPTGRWPVCEECGRPMSHLAQFPGQSLDEHSPSLLIPADEVLFIFKCEWDSVCSFWESDGGANAIFSIPRGELGDCSTEAPVHAKDGAPEILPELGVARWRVEDDGVPAELEDAFYDYGRHFVLPSEMAHPHDWAGEWRTKFCGAPYWTANGAQQVPPGRLLLQIDNWVQMDDGSFREVANFCSDGTAFVFVDRSRTPLIYSMIINR</sequence>
<dbReference type="OrthoDB" id="253985at2"/>
<keyword evidence="2" id="KW-1185">Reference proteome</keyword>
<dbReference type="AlphaFoldDB" id="A0A1I3IQK8"/>
<reference evidence="1 2" key="1">
    <citation type="submission" date="2016-10" db="EMBL/GenBank/DDBJ databases">
        <authorList>
            <person name="de Groot N.N."/>
        </authorList>
    </citation>
    <scope>NUCLEOTIDE SEQUENCE [LARGE SCALE GENOMIC DNA]</scope>
    <source>
        <strain evidence="1 2">LMG 23650</strain>
    </source>
</reference>
<organism evidence="1 2">
    <name type="scientific">Paraburkholderia megapolitana</name>
    <dbReference type="NCBI Taxonomy" id="420953"/>
    <lineage>
        <taxon>Bacteria</taxon>
        <taxon>Pseudomonadati</taxon>
        <taxon>Pseudomonadota</taxon>
        <taxon>Betaproteobacteria</taxon>
        <taxon>Burkholderiales</taxon>
        <taxon>Burkholderiaceae</taxon>
        <taxon>Paraburkholderia</taxon>
    </lineage>
</organism>
<dbReference type="EMBL" id="FOQU01000003">
    <property type="protein sequence ID" value="SFI50254.1"/>
    <property type="molecule type" value="Genomic_DNA"/>
</dbReference>
<evidence type="ECO:0000313" key="1">
    <source>
        <dbReference type="EMBL" id="SFI50254.1"/>
    </source>
</evidence>
<proteinExistence type="predicted"/>
<dbReference type="Proteomes" id="UP000199548">
    <property type="component" value="Unassembled WGS sequence"/>
</dbReference>
<dbReference type="RefSeq" id="WP_091011299.1">
    <property type="nucleotide sequence ID" value="NZ_CP041745.1"/>
</dbReference>
<accession>A0A1I3IQK8</accession>